<dbReference type="RefSeq" id="WP_345518053.1">
    <property type="nucleotide sequence ID" value="NZ_BAABKM010000001.1"/>
</dbReference>
<evidence type="ECO:0000313" key="2">
    <source>
        <dbReference type="EMBL" id="GAA4690079.1"/>
    </source>
</evidence>
<evidence type="ECO:0008006" key="4">
    <source>
        <dbReference type="Google" id="ProtNLM"/>
    </source>
</evidence>
<name>A0ABP8WLQ1_9ACTN</name>
<organism evidence="2 3">
    <name type="scientific">Nocardioides conyzicola</name>
    <dbReference type="NCBI Taxonomy" id="1651781"/>
    <lineage>
        <taxon>Bacteria</taxon>
        <taxon>Bacillati</taxon>
        <taxon>Actinomycetota</taxon>
        <taxon>Actinomycetes</taxon>
        <taxon>Propionibacteriales</taxon>
        <taxon>Nocardioidaceae</taxon>
        <taxon>Nocardioides</taxon>
    </lineage>
</organism>
<dbReference type="PROSITE" id="PS51257">
    <property type="entry name" value="PROKAR_LIPOPROTEIN"/>
    <property type="match status" value="1"/>
</dbReference>
<protein>
    <recommendedName>
        <fullName evidence="4">DUF4878 domain-containing protein</fullName>
    </recommendedName>
</protein>
<dbReference type="Proteomes" id="UP001499974">
    <property type="component" value="Unassembled WGS sequence"/>
</dbReference>
<feature type="compositionally biased region" description="Low complexity" evidence="1">
    <location>
        <begin position="37"/>
        <end position="55"/>
    </location>
</feature>
<evidence type="ECO:0000313" key="3">
    <source>
        <dbReference type="Proteomes" id="UP001499974"/>
    </source>
</evidence>
<accession>A0ABP8WLQ1</accession>
<gene>
    <name evidence="2" type="ORF">GCM10023349_00540</name>
</gene>
<comment type="caution">
    <text evidence="2">The sequence shown here is derived from an EMBL/GenBank/DDBJ whole genome shotgun (WGS) entry which is preliminary data.</text>
</comment>
<sequence length="178" mass="18669">MIGDVSRTRAALTAFTLLSVLGLAGCTDDDPEPKFAPPSSEAPTSPSTSAAAALSPEDTVRAWVDAQNLAMTSGDSTEVRSLGTSDCESCDGLIDPIDAVIDAGGRFETSGWTVDRAKQVSDNSDETTVKAAVTIAAGRTYNSSDAEPVVYGVDRSILQFKLRQTDGRWLVAFVGFLS</sequence>
<keyword evidence="3" id="KW-1185">Reference proteome</keyword>
<reference evidence="3" key="1">
    <citation type="journal article" date="2019" name="Int. J. Syst. Evol. Microbiol.">
        <title>The Global Catalogue of Microorganisms (GCM) 10K type strain sequencing project: providing services to taxonomists for standard genome sequencing and annotation.</title>
        <authorList>
            <consortium name="The Broad Institute Genomics Platform"/>
            <consortium name="The Broad Institute Genome Sequencing Center for Infectious Disease"/>
            <person name="Wu L."/>
            <person name="Ma J."/>
        </authorList>
    </citation>
    <scope>NUCLEOTIDE SEQUENCE [LARGE SCALE GENOMIC DNA]</scope>
    <source>
        <strain evidence="3">JCM 18531</strain>
    </source>
</reference>
<feature type="region of interest" description="Disordered" evidence="1">
    <location>
        <begin position="29"/>
        <end position="55"/>
    </location>
</feature>
<dbReference type="EMBL" id="BAABKM010000001">
    <property type="protein sequence ID" value="GAA4690079.1"/>
    <property type="molecule type" value="Genomic_DNA"/>
</dbReference>
<evidence type="ECO:0000256" key="1">
    <source>
        <dbReference type="SAM" id="MobiDB-lite"/>
    </source>
</evidence>
<proteinExistence type="predicted"/>